<keyword evidence="6 8" id="KW-1133">Transmembrane helix</keyword>
<dbReference type="GO" id="GO:0033214">
    <property type="term" value="P:siderophore-iron import into cell"/>
    <property type="evidence" value="ECO:0007669"/>
    <property type="project" value="TreeGrafter"/>
</dbReference>
<dbReference type="InterPro" id="IPR000522">
    <property type="entry name" value="ABC_transptr_permease_BtuC"/>
</dbReference>
<feature type="transmembrane region" description="Helical" evidence="8">
    <location>
        <begin position="280"/>
        <end position="298"/>
    </location>
</feature>
<comment type="subcellular location">
    <subcellularLocation>
        <location evidence="1">Cell membrane</location>
        <topology evidence="1">Multi-pass membrane protein</topology>
    </subcellularLocation>
</comment>
<dbReference type="GO" id="GO:0022857">
    <property type="term" value="F:transmembrane transporter activity"/>
    <property type="evidence" value="ECO:0007669"/>
    <property type="project" value="InterPro"/>
</dbReference>
<evidence type="ECO:0000256" key="4">
    <source>
        <dbReference type="ARBA" id="ARBA00022475"/>
    </source>
</evidence>
<dbReference type="OrthoDB" id="9055647at2"/>
<evidence type="ECO:0000256" key="8">
    <source>
        <dbReference type="SAM" id="Phobius"/>
    </source>
</evidence>
<organism evidence="9 10">
    <name type="scientific">Oleiphilus messinensis</name>
    <dbReference type="NCBI Taxonomy" id="141451"/>
    <lineage>
        <taxon>Bacteria</taxon>
        <taxon>Pseudomonadati</taxon>
        <taxon>Pseudomonadota</taxon>
        <taxon>Gammaproteobacteria</taxon>
        <taxon>Oceanospirillales</taxon>
        <taxon>Oleiphilaceae</taxon>
        <taxon>Oleiphilus</taxon>
    </lineage>
</organism>
<comment type="similarity">
    <text evidence="2">Belongs to the binding-protein-dependent transport system permease family. FecCD subfamily.</text>
</comment>
<keyword evidence="7 8" id="KW-0472">Membrane</keyword>
<dbReference type="RefSeq" id="WP_087461604.1">
    <property type="nucleotide sequence ID" value="NZ_CP021425.1"/>
</dbReference>
<dbReference type="PANTHER" id="PTHR30472">
    <property type="entry name" value="FERRIC ENTEROBACTIN TRANSPORT SYSTEM PERMEASE PROTEIN"/>
    <property type="match status" value="1"/>
</dbReference>
<evidence type="ECO:0000313" key="9">
    <source>
        <dbReference type="EMBL" id="ARU56638.1"/>
    </source>
</evidence>
<keyword evidence="5 8" id="KW-0812">Transmembrane</keyword>
<feature type="transmembrane region" description="Helical" evidence="8">
    <location>
        <begin position="310"/>
        <end position="329"/>
    </location>
</feature>
<feature type="transmembrane region" description="Helical" evidence="8">
    <location>
        <begin position="97"/>
        <end position="113"/>
    </location>
</feature>
<proteinExistence type="inferred from homology"/>
<feature type="transmembrane region" description="Helical" evidence="8">
    <location>
        <begin position="119"/>
        <end position="140"/>
    </location>
</feature>
<dbReference type="InterPro" id="IPR037294">
    <property type="entry name" value="ABC_BtuC-like"/>
</dbReference>
<dbReference type="FunFam" id="1.10.3470.10:FF:000001">
    <property type="entry name" value="Vitamin B12 ABC transporter permease BtuC"/>
    <property type="match status" value="1"/>
</dbReference>
<dbReference type="CDD" id="cd06550">
    <property type="entry name" value="TM_ABC_iron-siderophores_like"/>
    <property type="match status" value="1"/>
</dbReference>
<evidence type="ECO:0000256" key="5">
    <source>
        <dbReference type="ARBA" id="ARBA00022692"/>
    </source>
</evidence>
<dbReference type="GO" id="GO:0005886">
    <property type="term" value="C:plasma membrane"/>
    <property type="evidence" value="ECO:0007669"/>
    <property type="project" value="UniProtKB-SubCell"/>
</dbReference>
<evidence type="ECO:0000256" key="7">
    <source>
        <dbReference type="ARBA" id="ARBA00023136"/>
    </source>
</evidence>
<dbReference type="Proteomes" id="UP000196027">
    <property type="component" value="Chromosome"/>
</dbReference>
<accession>A0A1Y0I817</accession>
<evidence type="ECO:0000256" key="1">
    <source>
        <dbReference type="ARBA" id="ARBA00004651"/>
    </source>
</evidence>
<dbReference type="AlphaFoldDB" id="A0A1Y0I817"/>
<dbReference type="Pfam" id="PF01032">
    <property type="entry name" value="FecCD"/>
    <property type="match status" value="1"/>
</dbReference>
<keyword evidence="4" id="KW-1003">Cell membrane</keyword>
<evidence type="ECO:0000313" key="10">
    <source>
        <dbReference type="Proteomes" id="UP000196027"/>
    </source>
</evidence>
<keyword evidence="3" id="KW-0813">Transport</keyword>
<dbReference type="Gene3D" id="1.10.3470.10">
    <property type="entry name" value="ABC transporter involved in vitamin B12 uptake, BtuC"/>
    <property type="match status" value="1"/>
</dbReference>
<keyword evidence="10" id="KW-1185">Reference proteome</keyword>
<name>A0A1Y0I817_9GAMM</name>
<gene>
    <name evidence="9" type="ORF">OLMES_2588</name>
</gene>
<reference evidence="9 10" key="1">
    <citation type="submission" date="2017-05" db="EMBL/GenBank/DDBJ databases">
        <title>Genomic insights into alkan degradation activity of Oleiphilus messinensis.</title>
        <authorList>
            <person name="Kozyavkin S.A."/>
            <person name="Slesarev A.I."/>
            <person name="Golyshin P.N."/>
            <person name="Korzhenkov A."/>
            <person name="Golyshina O.N."/>
            <person name="Toshchakov S.V."/>
        </authorList>
    </citation>
    <scope>NUCLEOTIDE SEQUENCE [LARGE SCALE GENOMIC DNA]</scope>
    <source>
        <strain evidence="9 10">ME102</strain>
    </source>
</reference>
<feature type="transmembrane region" description="Helical" evidence="8">
    <location>
        <begin position="68"/>
        <end position="85"/>
    </location>
</feature>
<dbReference type="KEGG" id="ome:OLMES_2588"/>
<evidence type="ECO:0000256" key="2">
    <source>
        <dbReference type="ARBA" id="ARBA00007935"/>
    </source>
</evidence>
<evidence type="ECO:0000256" key="3">
    <source>
        <dbReference type="ARBA" id="ARBA00022448"/>
    </source>
</evidence>
<evidence type="ECO:0000256" key="6">
    <source>
        <dbReference type="ARBA" id="ARBA00022989"/>
    </source>
</evidence>
<feature type="transmembrane region" description="Helical" evidence="8">
    <location>
        <begin position="239"/>
        <end position="268"/>
    </location>
</feature>
<dbReference type="SUPFAM" id="SSF81345">
    <property type="entry name" value="ABC transporter involved in vitamin B12 uptake, BtuC"/>
    <property type="match status" value="1"/>
</dbReference>
<dbReference type="PANTHER" id="PTHR30472:SF67">
    <property type="entry name" value="PERMEASE OF ABC TRANSPORTER-RELATED"/>
    <property type="match status" value="1"/>
</dbReference>
<sequence length="338" mass="36356">MISRRPVLLIGIAIGLLFATLLAATCSGSVAVNLMDVLRSLFICPFQDNCDAPELTQRIIWEIRLPRILMALITGAGLAITGAMMQSVTRNPLADPYLFGISSGASLGASIVMSLASSIAISITLGAFLGAMFSVILMLALAGRSAAIVERLLLSGVAVSFMLSAFTSLILYYSSPQLAATLLFWMMGSFSDSQWHELALPWVTVLTGTILFLIFHRWIGVLQAGDENAHTLGVPVNQFRLLVLLVCAAITGVLVAHVGGIGFVGLMIPHIARFLVGAQIHRMLIMCIFLGGTFMVWVDIVAHSTLTNQVLPIGIVTSTVGSLFFFVILKYRSRKDIE</sequence>
<feature type="transmembrane region" description="Helical" evidence="8">
    <location>
        <begin position="202"/>
        <end position="219"/>
    </location>
</feature>
<protein>
    <submittedName>
        <fullName evidence="9">Transport system permease</fullName>
    </submittedName>
</protein>
<dbReference type="EMBL" id="CP021425">
    <property type="protein sequence ID" value="ARU56638.1"/>
    <property type="molecule type" value="Genomic_DNA"/>
</dbReference>